<protein>
    <submittedName>
        <fullName evidence="2">Retrovirus-related Pol polyprotein from transposon TNT 1-94</fullName>
    </submittedName>
</protein>
<dbReference type="Pfam" id="PF25597">
    <property type="entry name" value="SH3_retrovirus"/>
    <property type="match status" value="1"/>
</dbReference>
<dbReference type="AlphaFoldDB" id="A0A6L2JV08"/>
<dbReference type="PANTHER" id="PTHR42648">
    <property type="entry name" value="TRANSPOSASE, PUTATIVE-RELATED"/>
    <property type="match status" value="1"/>
</dbReference>
<evidence type="ECO:0000259" key="1">
    <source>
        <dbReference type="PROSITE" id="PS50994"/>
    </source>
</evidence>
<dbReference type="InterPro" id="IPR001584">
    <property type="entry name" value="Integrase_cat-core"/>
</dbReference>
<dbReference type="SUPFAM" id="SSF53098">
    <property type="entry name" value="Ribonuclease H-like"/>
    <property type="match status" value="1"/>
</dbReference>
<dbReference type="PROSITE" id="PS50994">
    <property type="entry name" value="INTEGRASE"/>
    <property type="match status" value="1"/>
</dbReference>
<dbReference type="GO" id="GO:0015074">
    <property type="term" value="P:DNA integration"/>
    <property type="evidence" value="ECO:0007669"/>
    <property type="project" value="InterPro"/>
</dbReference>
<evidence type="ECO:0000313" key="2">
    <source>
        <dbReference type="EMBL" id="GEU40387.1"/>
    </source>
</evidence>
<proteinExistence type="predicted"/>
<name>A0A6L2JV08_TANCI</name>
<dbReference type="PANTHER" id="PTHR42648:SF27">
    <property type="entry name" value="RNA-DIRECTED DNA POLYMERASE"/>
    <property type="match status" value="1"/>
</dbReference>
<comment type="caution">
    <text evidence="2">The sequence shown here is derived from an EMBL/GenBank/DDBJ whole genome shotgun (WGS) entry which is preliminary data.</text>
</comment>
<dbReference type="InterPro" id="IPR039537">
    <property type="entry name" value="Retrotran_Ty1/copia-like"/>
</dbReference>
<dbReference type="InterPro" id="IPR057670">
    <property type="entry name" value="SH3_retrovirus"/>
</dbReference>
<dbReference type="Gene3D" id="3.30.420.10">
    <property type="entry name" value="Ribonuclease H-like superfamily/Ribonuclease H"/>
    <property type="match status" value="1"/>
</dbReference>
<dbReference type="InterPro" id="IPR012337">
    <property type="entry name" value="RNaseH-like_sf"/>
</dbReference>
<dbReference type="GO" id="GO:0003676">
    <property type="term" value="F:nucleic acid binding"/>
    <property type="evidence" value="ECO:0007669"/>
    <property type="project" value="InterPro"/>
</dbReference>
<accession>A0A6L2JV08</accession>
<feature type="domain" description="Integrase catalytic" evidence="1">
    <location>
        <begin position="1"/>
        <end position="78"/>
    </location>
</feature>
<sequence length="310" mass="35314">MKSYGIVSQLTPPYTPQHNGVSERRNQTLLDMVQSMMNLTTLPKSFWGYALETVAHILNMVPTKKVDMTPYEIWHGKAPNLSYLRVWGCEALVKRDTPDKLDSRSIKCIFVGYPKETMGYYFYYQLKKKIVVSQNAEFFKNSFMVQDVSGSHRLLEMSRSDKGLELREVAYIIGIKIIRDRSKLLISFSQSAYLEKTLKKLRMGNSKKGYTLIMENPGYIKSQGAKIPTKSTKQSTTAMSSIEAEYIVVAEASIEAVWTRKFINGGDVMPSNKRPMEMLYDNEPALAITDDPKILKEPDIFKGNITTLIN</sequence>
<gene>
    <name evidence="2" type="ORF">Tci_012365</name>
</gene>
<dbReference type="InterPro" id="IPR036397">
    <property type="entry name" value="RNaseH_sf"/>
</dbReference>
<reference evidence="2" key="1">
    <citation type="journal article" date="2019" name="Sci. Rep.">
        <title>Draft genome of Tanacetum cinerariifolium, the natural source of mosquito coil.</title>
        <authorList>
            <person name="Yamashiro T."/>
            <person name="Shiraishi A."/>
            <person name="Satake H."/>
            <person name="Nakayama K."/>
        </authorList>
    </citation>
    <scope>NUCLEOTIDE SEQUENCE</scope>
</reference>
<dbReference type="EMBL" id="BKCJ010001295">
    <property type="protein sequence ID" value="GEU40387.1"/>
    <property type="molecule type" value="Genomic_DNA"/>
</dbReference>
<organism evidence="2">
    <name type="scientific">Tanacetum cinerariifolium</name>
    <name type="common">Dalmatian daisy</name>
    <name type="synonym">Chrysanthemum cinerariifolium</name>
    <dbReference type="NCBI Taxonomy" id="118510"/>
    <lineage>
        <taxon>Eukaryota</taxon>
        <taxon>Viridiplantae</taxon>
        <taxon>Streptophyta</taxon>
        <taxon>Embryophyta</taxon>
        <taxon>Tracheophyta</taxon>
        <taxon>Spermatophyta</taxon>
        <taxon>Magnoliopsida</taxon>
        <taxon>eudicotyledons</taxon>
        <taxon>Gunneridae</taxon>
        <taxon>Pentapetalae</taxon>
        <taxon>asterids</taxon>
        <taxon>campanulids</taxon>
        <taxon>Asterales</taxon>
        <taxon>Asteraceae</taxon>
        <taxon>Asteroideae</taxon>
        <taxon>Anthemideae</taxon>
        <taxon>Anthemidinae</taxon>
        <taxon>Tanacetum</taxon>
    </lineage>
</organism>